<evidence type="ECO:0000313" key="2">
    <source>
        <dbReference type="EMBL" id="CAB4161547.1"/>
    </source>
</evidence>
<protein>
    <submittedName>
        <fullName evidence="2">Uncharacterized protein</fullName>
    </submittedName>
</protein>
<feature type="region of interest" description="Disordered" evidence="1">
    <location>
        <begin position="36"/>
        <end position="59"/>
    </location>
</feature>
<sequence>MPMAQGKSQKAISKNIKAEMKKGKPQKQAIAIALSKAGKSLPERGERTAKHMANKAKKK</sequence>
<gene>
    <name evidence="2" type="ORF">UFOVP729_63</name>
</gene>
<organism evidence="2">
    <name type="scientific">uncultured Caudovirales phage</name>
    <dbReference type="NCBI Taxonomy" id="2100421"/>
    <lineage>
        <taxon>Viruses</taxon>
        <taxon>Duplodnaviria</taxon>
        <taxon>Heunggongvirae</taxon>
        <taxon>Uroviricota</taxon>
        <taxon>Caudoviricetes</taxon>
        <taxon>Peduoviridae</taxon>
        <taxon>Maltschvirus</taxon>
        <taxon>Maltschvirus maltsch</taxon>
    </lineage>
</organism>
<dbReference type="EMBL" id="LR796700">
    <property type="protein sequence ID" value="CAB4161547.1"/>
    <property type="molecule type" value="Genomic_DNA"/>
</dbReference>
<proteinExistence type="predicted"/>
<accession>A0A6J5NRA8</accession>
<name>A0A6J5NRA8_9CAUD</name>
<reference evidence="2" key="1">
    <citation type="submission" date="2020-04" db="EMBL/GenBank/DDBJ databases">
        <authorList>
            <person name="Chiriac C."/>
            <person name="Salcher M."/>
            <person name="Ghai R."/>
            <person name="Kavagutti S V."/>
        </authorList>
    </citation>
    <scope>NUCLEOTIDE SEQUENCE</scope>
</reference>
<evidence type="ECO:0000256" key="1">
    <source>
        <dbReference type="SAM" id="MobiDB-lite"/>
    </source>
</evidence>
<feature type="compositionally biased region" description="Basic residues" evidence="1">
    <location>
        <begin position="50"/>
        <end position="59"/>
    </location>
</feature>